<feature type="compositionally biased region" description="Acidic residues" evidence="1">
    <location>
        <begin position="18"/>
        <end position="42"/>
    </location>
</feature>
<protein>
    <recommendedName>
        <fullName evidence="6">Reverse transcriptase domain-containing protein</fullName>
    </recommendedName>
</protein>
<dbReference type="GeneID" id="113718060"/>
<evidence type="ECO:0000313" key="4">
    <source>
        <dbReference type="Proteomes" id="UP001652660"/>
    </source>
</evidence>
<proteinExistence type="predicted"/>
<dbReference type="InterPro" id="IPR000477">
    <property type="entry name" value="RT_dom"/>
</dbReference>
<dbReference type="InterPro" id="IPR005162">
    <property type="entry name" value="Retrotrans_gag_dom"/>
</dbReference>
<reference evidence="5" key="1">
    <citation type="submission" date="2025-08" db="UniProtKB">
        <authorList>
            <consortium name="RefSeq"/>
        </authorList>
    </citation>
    <scope>IDENTIFICATION</scope>
    <source>
        <tissue evidence="5">Leaves</tissue>
    </source>
</reference>
<feature type="compositionally biased region" description="Basic and acidic residues" evidence="1">
    <location>
        <begin position="127"/>
        <end position="140"/>
    </location>
</feature>
<accession>A0ABM4W8C0</accession>
<dbReference type="InterPro" id="IPR053134">
    <property type="entry name" value="RNA-dir_DNA_polymerase"/>
</dbReference>
<sequence>MLIEEVMDAVQSPVPESTPEEESFEEDPEENPEEEVPPDDYTEERRVNFAAFQFEGIARVWRDVIREKWERAQSPWIWENFTKEFNEKFLPPLIQEKREDEFIKLRQGTFSVVDSTEYQLSKCPSVPKERGSTQRSEKLASKQSSAGGSRSKVPARVYALDYQQIADATEVVEDIKGYDVILEMDWLARYHAQLNCKTKMVELCIPGEATLKLDIKDRLASSAHISGIRVRKMLNKGVQEYLVFLINTPSDKVRLEDMPVVKEYPDVFSEELESLPPKREIVFKIDDLLQRDFIKESDSPWGAPFVVVFIDDILVYSKTLENHEKHLRVVLQTLKEYQLYAKFSKCELWLKEITFLGYIISKDGIKVDLAKVEAVSK</sequence>
<evidence type="ECO:0008006" key="6">
    <source>
        <dbReference type="Google" id="ProtNLM"/>
    </source>
</evidence>
<feature type="domain" description="Retrotransposon gag" evidence="3">
    <location>
        <begin position="49"/>
        <end position="114"/>
    </location>
</feature>
<dbReference type="RefSeq" id="XP_071928032.1">
    <property type="nucleotide sequence ID" value="XM_072071931.1"/>
</dbReference>
<feature type="domain" description="Reverse transcriptase" evidence="2">
    <location>
        <begin position="304"/>
        <end position="360"/>
    </location>
</feature>
<name>A0ABM4W8C0_COFAR</name>
<evidence type="ECO:0000256" key="1">
    <source>
        <dbReference type="SAM" id="MobiDB-lite"/>
    </source>
</evidence>
<dbReference type="Gene3D" id="3.30.70.270">
    <property type="match status" value="1"/>
</dbReference>
<dbReference type="Pfam" id="PF03732">
    <property type="entry name" value="Retrotrans_gag"/>
    <property type="match status" value="1"/>
</dbReference>
<dbReference type="SUPFAM" id="SSF56672">
    <property type="entry name" value="DNA/RNA polymerases"/>
    <property type="match status" value="1"/>
</dbReference>
<feature type="region of interest" description="Disordered" evidence="1">
    <location>
        <begin position="1"/>
        <end position="42"/>
    </location>
</feature>
<dbReference type="PANTHER" id="PTHR24559:SF447">
    <property type="entry name" value="RNA-DIRECTED DNA POLYMERASE HOMOLOG"/>
    <property type="match status" value="1"/>
</dbReference>
<evidence type="ECO:0000313" key="5">
    <source>
        <dbReference type="RefSeq" id="XP_071928032.1"/>
    </source>
</evidence>
<keyword evidence="4" id="KW-1185">Reference proteome</keyword>
<dbReference type="Pfam" id="PF08284">
    <property type="entry name" value="RVP_2"/>
    <property type="match status" value="1"/>
</dbReference>
<evidence type="ECO:0000259" key="2">
    <source>
        <dbReference type="Pfam" id="PF00078"/>
    </source>
</evidence>
<organism evidence="4 5">
    <name type="scientific">Coffea arabica</name>
    <name type="common">Arabian coffee</name>
    <dbReference type="NCBI Taxonomy" id="13443"/>
    <lineage>
        <taxon>Eukaryota</taxon>
        <taxon>Viridiplantae</taxon>
        <taxon>Streptophyta</taxon>
        <taxon>Embryophyta</taxon>
        <taxon>Tracheophyta</taxon>
        <taxon>Spermatophyta</taxon>
        <taxon>Magnoliopsida</taxon>
        <taxon>eudicotyledons</taxon>
        <taxon>Gunneridae</taxon>
        <taxon>Pentapetalae</taxon>
        <taxon>asterids</taxon>
        <taxon>lamiids</taxon>
        <taxon>Gentianales</taxon>
        <taxon>Rubiaceae</taxon>
        <taxon>Ixoroideae</taxon>
        <taxon>Gardenieae complex</taxon>
        <taxon>Bertiereae - Coffeeae clade</taxon>
        <taxon>Coffeeae</taxon>
        <taxon>Coffea</taxon>
    </lineage>
</organism>
<dbReference type="InterPro" id="IPR043128">
    <property type="entry name" value="Rev_trsase/Diguanyl_cyclase"/>
</dbReference>
<dbReference type="Proteomes" id="UP001652660">
    <property type="component" value="Chromosome 11e"/>
</dbReference>
<gene>
    <name evidence="5" type="primary">LOC113718060</name>
</gene>
<dbReference type="Pfam" id="PF00078">
    <property type="entry name" value="RVT_1"/>
    <property type="match status" value="1"/>
</dbReference>
<dbReference type="InterPro" id="IPR043502">
    <property type="entry name" value="DNA/RNA_pol_sf"/>
</dbReference>
<dbReference type="PANTHER" id="PTHR24559">
    <property type="entry name" value="TRANSPOSON TY3-I GAG-POL POLYPROTEIN"/>
    <property type="match status" value="1"/>
</dbReference>
<evidence type="ECO:0000259" key="3">
    <source>
        <dbReference type="Pfam" id="PF03732"/>
    </source>
</evidence>
<feature type="region of interest" description="Disordered" evidence="1">
    <location>
        <begin position="123"/>
        <end position="149"/>
    </location>
</feature>